<evidence type="ECO:0000256" key="7">
    <source>
        <dbReference type="ARBA" id="ARBA00022692"/>
    </source>
</evidence>
<feature type="transmembrane region" description="Helical" evidence="16">
    <location>
        <begin position="210"/>
        <end position="229"/>
    </location>
</feature>
<geneLocation type="mitochondrion" evidence="18"/>
<keyword evidence="9 16" id="KW-0249">Electron transport</keyword>
<dbReference type="GO" id="GO:0015990">
    <property type="term" value="P:electron transport coupled proton transport"/>
    <property type="evidence" value="ECO:0007669"/>
    <property type="project" value="TreeGrafter"/>
</dbReference>
<evidence type="ECO:0000256" key="11">
    <source>
        <dbReference type="ARBA" id="ARBA00023027"/>
    </source>
</evidence>
<feature type="domain" description="NADH:quinone oxidoreductase/Mrp antiporter transmembrane" evidence="17">
    <location>
        <begin position="99"/>
        <end position="380"/>
    </location>
</feature>
<dbReference type="InterPro" id="IPR003918">
    <property type="entry name" value="NADH_UbQ_OxRdtase"/>
</dbReference>
<evidence type="ECO:0000256" key="13">
    <source>
        <dbReference type="ARBA" id="ARBA00023128"/>
    </source>
</evidence>
<evidence type="ECO:0000256" key="2">
    <source>
        <dbReference type="ARBA" id="ARBA00009025"/>
    </source>
</evidence>
<evidence type="ECO:0000256" key="8">
    <source>
        <dbReference type="ARBA" id="ARBA00022967"/>
    </source>
</evidence>
<evidence type="ECO:0000256" key="10">
    <source>
        <dbReference type="ARBA" id="ARBA00022989"/>
    </source>
</evidence>
<feature type="transmembrane region" description="Helical" evidence="16">
    <location>
        <begin position="241"/>
        <end position="260"/>
    </location>
</feature>
<dbReference type="PANTHER" id="PTHR43507">
    <property type="entry name" value="NADH-UBIQUINONE OXIDOREDUCTASE CHAIN 4"/>
    <property type="match status" value="1"/>
</dbReference>
<dbReference type="EMBL" id="MW559989">
    <property type="protein sequence ID" value="QSX43095.1"/>
    <property type="molecule type" value="Genomic_DNA"/>
</dbReference>
<evidence type="ECO:0000313" key="19">
    <source>
        <dbReference type="EMBL" id="QSX43095.1"/>
    </source>
</evidence>
<evidence type="ECO:0000256" key="9">
    <source>
        <dbReference type="ARBA" id="ARBA00022982"/>
    </source>
</evidence>
<evidence type="ECO:0000256" key="1">
    <source>
        <dbReference type="ARBA" id="ARBA00004225"/>
    </source>
</evidence>
<feature type="transmembrane region" description="Helical" evidence="16">
    <location>
        <begin position="359"/>
        <end position="388"/>
    </location>
</feature>
<dbReference type="PANTHER" id="PTHR43507:SF20">
    <property type="entry name" value="NADH-UBIQUINONE OXIDOREDUCTASE CHAIN 4"/>
    <property type="match status" value="1"/>
</dbReference>
<feature type="transmembrane region" description="Helical" evidence="16">
    <location>
        <begin position="266"/>
        <end position="283"/>
    </location>
</feature>
<gene>
    <name evidence="18" type="primary">ND4</name>
</gene>
<dbReference type="GO" id="GO:0048039">
    <property type="term" value="F:ubiquinone binding"/>
    <property type="evidence" value="ECO:0007669"/>
    <property type="project" value="TreeGrafter"/>
</dbReference>
<evidence type="ECO:0000256" key="15">
    <source>
        <dbReference type="ARBA" id="ARBA00049551"/>
    </source>
</evidence>
<organism evidence="18">
    <name type="scientific">Brachionus manjavacas</name>
    <dbReference type="NCBI Taxonomy" id="667381"/>
    <lineage>
        <taxon>Eukaryota</taxon>
        <taxon>Metazoa</taxon>
        <taxon>Spiralia</taxon>
        <taxon>Gnathifera</taxon>
        <taxon>Rotifera</taxon>
        <taxon>Eurotatoria</taxon>
        <taxon>Monogononta</taxon>
        <taxon>Pseudotrocha</taxon>
        <taxon>Ploima</taxon>
        <taxon>Brachionidae</taxon>
        <taxon>Brachionus</taxon>
    </lineage>
</organism>
<keyword evidence="10 16" id="KW-1133">Transmembrane helix</keyword>
<comment type="catalytic activity">
    <reaction evidence="15 16">
        <text>a ubiquinone + NADH + 5 H(+)(in) = a ubiquinol + NAD(+) + 4 H(+)(out)</text>
        <dbReference type="Rhea" id="RHEA:29091"/>
        <dbReference type="Rhea" id="RHEA-COMP:9565"/>
        <dbReference type="Rhea" id="RHEA-COMP:9566"/>
        <dbReference type="ChEBI" id="CHEBI:15378"/>
        <dbReference type="ChEBI" id="CHEBI:16389"/>
        <dbReference type="ChEBI" id="CHEBI:17976"/>
        <dbReference type="ChEBI" id="CHEBI:57540"/>
        <dbReference type="ChEBI" id="CHEBI:57945"/>
        <dbReference type="EC" id="7.1.1.2"/>
    </reaction>
</comment>
<dbReference type="EMBL" id="MW559987">
    <property type="protein sequence ID" value="QSX43083.1"/>
    <property type="molecule type" value="Genomic_DNA"/>
</dbReference>
<feature type="transmembrane region" description="Helical" evidence="16">
    <location>
        <begin position="408"/>
        <end position="432"/>
    </location>
</feature>
<evidence type="ECO:0000313" key="18">
    <source>
        <dbReference type="EMBL" id="QSX43083.1"/>
    </source>
</evidence>
<keyword evidence="5 16" id="KW-0813">Transport</keyword>
<evidence type="ECO:0000256" key="3">
    <source>
        <dbReference type="ARBA" id="ARBA00012944"/>
    </source>
</evidence>
<keyword evidence="7 16" id="KW-0812">Transmembrane</keyword>
<evidence type="ECO:0000256" key="16">
    <source>
        <dbReference type="RuleBase" id="RU003297"/>
    </source>
</evidence>
<keyword evidence="11 16" id="KW-0520">NAD</keyword>
<sequence>MTFLLLSLLFTMMVNSNLFSFTLILTGFWFYYQLNCCMSMNSPMEFTIVSDELSLFMVYMMVFVLFISFVYSLYLSVGFKLTAVFLTMLIFCFGVFTTNNLFMLYFYYESSLLPILYIIIKWGSYPERSLSAVMLLVYTSIFTFPFIVVMFTIYTYNGTFLMTSSFTHDYELMNTLMSFILFCTFAVKLPVYGLHFWLPMAHVEAPTFGSMILAGVLLKLGGVGLIRCINYVDLLSLKSILLSYLLVFMIYVTIVCTFQSDFKRLVAYSSVSHMMSIPLLYLSNTMISMKSILMLMLFHGLSSPILFMLVGILYSLYSTRQLIMIRGLMLLSPLTSLMMVLAFFFTMSAPPFPSFVSEVYFLVSCLSLSHTSIFIFILFTFLSMVYNLNWLTSMVFSSSSSSLMSFNLTYLNFFPLMVSFLLCVPMSMFIYLM</sequence>
<evidence type="ECO:0000256" key="14">
    <source>
        <dbReference type="ARBA" id="ARBA00023136"/>
    </source>
</evidence>
<keyword evidence="12 16" id="KW-0830">Ubiquinone</keyword>
<name>A0A8A2YZZ8_9BILA</name>
<dbReference type="EC" id="7.1.1.2" evidence="3 16"/>
<evidence type="ECO:0000256" key="6">
    <source>
        <dbReference type="ARBA" id="ARBA00022660"/>
    </source>
</evidence>
<dbReference type="GO" id="GO:0031966">
    <property type="term" value="C:mitochondrial membrane"/>
    <property type="evidence" value="ECO:0007669"/>
    <property type="project" value="UniProtKB-SubCell"/>
</dbReference>
<dbReference type="GO" id="GO:0003954">
    <property type="term" value="F:NADH dehydrogenase activity"/>
    <property type="evidence" value="ECO:0007669"/>
    <property type="project" value="TreeGrafter"/>
</dbReference>
<reference evidence="18" key="1">
    <citation type="submission" date="2021-02" db="EMBL/GenBank/DDBJ databases">
        <authorList>
            <person name="Choi B.-S."/>
            <person name="Kim M.-S."/>
            <person name="Lee J.-S."/>
        </authorList>
    </citation>
    <scope>NUCLEOTIDE SEQUENCE</scope>
    <source>
        <strain evidence="18">AU</strain>
        <strain evidence="19">DE</strain>
    </source>
</reference>
<dbReference type="PRINTS" id="PR01437">
    <property type="entry name" value="NUOXDRDTASE4"/>
</dbReference>
<comment type="function">
    <text evidence="16">Core subunit of the mitochondrial membrane respiratory chain NADH dehydrogenase (Complex I) which catalyzes electron transfer from NADH through the respiratory chain, using ubiquinone as an electron acceptor. Essential for the catalytic activity and assembly of complex I.</text>
</comment>
<accession>A0A8A2YZZ8</accession>
<dbReference type="InterPro" id="IPR001750">
    <property type="entry name" value="ND/Mrp_TM"/>
</dbReference>
<feature type="transmembrane region" description="Helical" evidence="16">
    <location>
        <begin position="176"/>
        <end position="198"/>
    </location>
</feature>
<dbReference type="GO" id="GO:0008137">
    <property type="term" value="F:NADH dehydrogenase (ubiquinone) activity"/>
    <property type="evidence" value="ECO:0007669"/>
    <property type="project" value="UniProtKB-UniRule"/>
</dbReference>
<feature type="transmembrane region" description="Helical" evidence="16">
    <location>
        <begin position="132"/>
        <end position="156"/>
    </location>
</feature>
<feature type="transmembrane region" description="Helical" evidence="16">
    <location>
        <begin position="6"/>
        <end position="32"/>
    </location>
</feature>
<keyword evidence="14 16" id="KW-0472">Membrane</keyword>
<feature type="transmembrane region" description="Helical" evidence="16">
    <location>
        <begin position="77"/>
        <end position="96"/>
    </location>
</feature>
<feature type="transmembrane region" description="Helical" evidence="16">
    <location>
        <begin position="295"/>
        <end position="317"/>
    </location>
</feature>
<protein>
    <recommendedName>
        <fullName evidence="4 16">NADH-ubiquinone oxidoreductase chain 4</fullName>
        <ecNumber evidence="3 16">7.1.1.2</ecNumber>
    </recommendedName>
</protein>
<feature type="transmembrane region" description="Helical" evidence="16">
    <location>
        <begin position="53"/>
        <end position="71"/>
    </location>
</feature>
<evidence type="ECO:0000256" key="4">
    <source>
        <dbReference type="ARBA" id="ARBA00021006"/>
    </source>
</evidence>
<comment type="subcellular location">
    <subcellularLocation>
        <location evidence="1 16">Mitochondrion membrane</location>
        <topology evidence="1 16">Multi-pass membrane protein</topology>
    </subcellularLocation>
</comment>
<evidence type="ECO:0000259" key="17">
    <source>
        <dbReference type="Pfam" id="PF00361"/>
    </source>
</evidence>
<evidence type="ECO:0000256" key="5">
    <source>
        <dbReference type="ARBA" id="ARBA00022448"/>
    </source>
</evidence>
<keyword evidence="6 16" id="KW-0679">Respiratory chain</keyword>
<proteinExistence type="inferred from homology"/>
<dbReference type="GO" id="GO:0042773">
    <property type="term" value="P:ATP synthesis coupled electron transport"/>
    <property type="evidence" value="ECO:0007669"/>
    <property type="project" value="InterPro"/>
</dbReference>
<keyword evidence="13 16" id="KW-0496">Mitochondrion</keyword>
<dbReference type="AlphaFoldDB" id="A0A8A2YZZ8"/>
<feature type="transmembrane region" description="Helical" evidence="16">
    <location>
        <begin position="323"/>
        <end position="347"/>
    </location>
</feature>
<evidence type="ECO:0000256" key="12">
    <source>
        <dbReference type="ARBA" id="ARBA00023075"/>
    </source>
</evidence>
<dbReference type="Pfam" id="PF00361">
    <property type="entry name" value="Proton_antipo_M"/>
    <property type="match status" value="1"/>
</dbReference>
<keyword evidence="8" id="KW-1278">Translocase</keyword>
<comment type="similarity">
    <text evidence="2 16">Belongs to the complex I subunit 4 family.</text>
</comment>